<evidence type="ECO:0000256" key="3">
    <source>
        <dbReference type="SAM" id="SignalP"/>
    </source>
</evidence>
<dbReference type="PROSITE" id="PS51782">
    <property type="entry name" value="LYSM"/>
    <property type="match status" value="1"/>
</dbReference>
<dbReference type="Pfam" id="PF01551">
    <property type="entry name" value="Peptidase_M23"/>
    <property type="match status" value="1"/>
</dbReference>
<dbReference type="CDD" id="cd00118">
    <property type="entry name" value="LysM"/>
    <property type="match status" value="1"/>
</dbReference>
<feature type="compositionally biased region" description="Basic and acidic residues" evidence="2">
    <location>
        <begin position="122"/>
        <end position="131"/>
    </location>
</feature>
<comment type="caution">
    <text evidence="5">The sequence shown here is derived from an EMBL/GenBank/DDBJ whole genome shotgun (WGS) entry which is preliminary data.</text>
</comment>
<feature type="region of interest" description="Disordered" evidence="2">
    <location>
        <begin position="97"/>
        <end position="147"/>
    </location>
</feature>
<dbReference type="CDD" id="cd12797">
    <property type="entry name" value="M23_peptidase"/>
    <property type="match status" value="1"/>
</dbReference>
<evidence type="ECO:0000313" key="5">
    <source>
        <dbReference type="EMBL" id="MFC3034202.1"/>
    </source>
</evidence>
<dbReference type="PANTHER" id="PTHR21666:SF263">
    <property type="entry name" value="MUREIN HYDROLASE ACTIVATOR NLPD"/>
    <property type="match status" value="1"/>
</dbReference>
<dbReference type="RefSeq" id="WP_377127049.1">
    <property type="nucleotide sequence ID" value="NZ_JBHRSD010000034.1"/>
</dbReference>
<evidence type="ECO:0000256" key="2">
    <source>
        <dbReference type="SAM" id="MobiDB-lite"/>
    </source>
</evidence>
<evidence type="ECO:0000256" key="1">
    <source>
        <dbReference type="ARBA" id="ARBA00038420"/>
    </source>
</evidence>
<dbReference type="EMBL" id="JBHRSD010000034">
    <property type="protein sequence ID" value="MFC3034202.1"/>
    <property type="molecule type" value="Genomic_DNA"/>
</dbReference>
<proteinExistence type="inferred from homology"/>
<feature type="signal peptide" evidence="3">
    <location>
        <begin position="1"/>
        <end position="20"/>
    </location>
</feature>
<keyword evidence="6" id="KW-1185">Reference proteome</keyword>
<dbReference type="Gene3D" id="2.70.70.10">
    <property type="entry name" value="Glucose Permease (Domain IIA)"/>
    <property type="match status" value="1"/>
</dbReference>
<feature type="compositionally biased region" description="Polar residues" evidence="2">
    <location>
        <begin position="105"/>
        <end position="116"/>
    </location>
</feature>
<dbReference type="InterPro" id="IPR036779">
    <property type="entry name" value="LysM_dom_sf"/>
</dbReference>
<name>A0ABV7CNJ5_9GAMM</name>
<reference evidence="6" key="1">
    <citation type="journal article" date="2019" name="Int. J. Syst. Evol. Microbiol.">
        <title>The Global Catalogue of Microorganisms (GCM) 10K type strain sequencing project: providing services to taxonomists for standard genome sequencing and annotation.</title>
        <authorList>
            <consortium name="The Broad Institute Genomics Platform"/>
            <consortium name="The Broad Institute Genome Sequencing Center for Infectious Disease"/>
            <person name="Wu L."/>
            <person name="Ma J."/>
        </authorList>
    </citation>
    <scope>NUCLEOTIDE SEQUENCE [LARGE SCALE GENOMIC DNA]</scope>
    <source>
        <strain evidence="6">KCTC 42730</strain>
    </source>
</reference>
<dbReference type="Gene3D" id="3.10.350.10">
    <property type="entry name" value="LysM domain"/>
    <property type="match status" value="1"/>
</dbReference>
<dbReference type="SUPFAM" id="SSF51261">
    <property type="entry name" value="Duplicated hybrid motif"/>
    <property type="match status" value="1"/>
</dbReference>
<feature type="domain" description="LysM" evidence="4">
    <location>
        <begin position="47"/>
        <end position="91"/>
    </location>
</feature>
<sequence length="275" mass="30823">MAHLRPICLAMMCMLVTACATRTAPAPVKNLSTSQTTNKQKIHITGNTYTVKKGDTLFSIAFSANKDYREVAKLNKIAAPYTIFPGQSLRLEHFKNENKKRKKYTNLSNKSSNQRPKANKNVKKELAKQNQREYVQNQADKKSNVTKQLDSKEVRWIWPAEGKLAQRFSTKENGYKGLQISNKQGTSVVAAASGVVVYAGSALRGYGNLIILKHDDDYLSAYAHNSKLLVKEQQQVKVGEKIAEMGNTDAEISALRFEIRFQGQAVDPVRYLPKI</sequence>
<dbReference type="InterPro" id="IPR018392">
    <property type="entry name" value="LysM"/>
</dbReference>
<dbReference type="InterPro" id="IPR050570">
    <property type="entry name" value="Cell_wall_metabolism_enzyme"/>
</dbReference>
<dbReference type="InterPro" id="IPR011055">
    <property type="entry name" value="Dup_hybrid_motif"/>
</dbReference>
<dbReference type="PANTHER" id="PTHR21666">
    <property type="entry name" value="PEPTIDASE-RELATED"/>
    <property type="match status" value="1"/>
</dbReference>
<comment type="similarity">
    <text evidence="1">Belongs to the E.coli NlpD/Haemophilus LppB family.</text>
</comment>
<accession>A0ABV7CNJ5</accession>
<evidence type="ECO:0000259" key="4">
    <source>
        <dbReference type="PROSITE" id="PS51782"/>
    </source>
</evidence>
<organism evidence="5 6">
    <name type="scientific">Pseudoalteromonas fenneropenaei</name>
    <dbReference type="NCBI Taxonomy" id="1737459"/>
    <lineage>
        <taxon>Bacteria</taxon>
        <taxon>Pseudomonadati</taxon>
        <taxon>Pseudomonadota</taxon>
        <taxon>Gammaproteobacteria</taxon>
        <taxon>Alteromonadales</taxon>
        <taxon>Pseudoalteromonadaceae</taxon>
        <taxon>Pseudoalteromonas</taxon>
    </lineage>
</organism>
<keyword evidence="3" id="KW-0732">Signal</keyword>
<dbReference type="SMART" id="SM00257">
    <property type="entry name" value="LysM"/>
    <property type="match status" value="1"/>
</dbReference>
<gene>
    <name evidence="5" type="ORF">ACFOEE_16975</name>
</gene>
<feature type="chain" id="PRO_5046358919" evidence="3">
    <location>
        <begin position="21"/>
        <end position="275"/>
    </location>
</feature>
<protein>
    <submittedName>
        <fullName evidence="5">Peptidoglycan DD-metalloendopeptidase family protein</fullName>
    </submittedName>
</protein>
<dbReference type="PROSITE" id="PS51257">
    <property type="entry name" value="PROKAR_LIPOPROTEIN"/>
    <property type="match status" value="1"/>
</dbReference>
<dbReference type="Proteomes" id="UP001595453">
    <property type="component" value="Unassembled WGS sequence"/>
</dbReference>
<evidence type="ECO:0000313" key="6">
    <source>
        <dbReference type="Proteomes" id="UP001595453"/>
    </source>
</evidence>
<dbReference type="InterPro" id="IPR016047">
    <property type="entry name" value="M23ase_b-sheet_dom"/>
</dbReference>
<dbReference type="Pfam" id="PF01476">
    <property type="entry name" value="LysM"/>
    <property type="match status" value="1"/>
</dbReference>